<name>A0ABT9EL98_9SPHN</name>
<accession>A0ABT9EL98</accession>
<comment type="similarity">
    <text evidence="1">Belongs to the SMP-30/CGR1 family.</text>
</comment>
<keyword evidence="3" id="KW-0378">Hydrolase</keyword>
<dbReference type="PRINTS" id="PR01790">
    <property type="entry name" value="SMP30FAMILY"/>
</dbReference>
<proteinExistence type="inferred from homology"/>
<dbReference type="PANTHER" id="PTHR10907:SF47">
    <property type="entry name" value="REGUCALCIN"/>
    <property type="match status" value="1"/>
</dbReference>
<dbReference type="RefSeq" id="WP_305173328.1">
    <property type="nucleotide sequence ID" value="NZ_JAUUDS010000004.1"/>
</dbReference>
<dbReference type="SUPFAM" id="SSF63829">
    <property type="entry name" value="Calcium-dependent phosphotriesterase"/>
    <property type="match status" value="1"/>
</dbReference>
<evidence type="ECO:0000256" key="1">
    <source>
        <dbReference type="ARBA" id="ARBA00008853"/>
    </source>
</evidence>
<evidence type="ECO:0000259" key="2">
    <source>
        <dbReference type="Pfam" id="PF08450"/>
    </source>
</evidence>
<dbReference type="Proteomes" id="UP001230685">
    <property type="component" value="Unassembled WGS sequence"/>
</dbReference>
<comment type="caution">
    <text evidence="3">The sequence shown here is derived from an EMBL/GenBank/DDBJ whole genome shotgun (WGS) entry which is preliminary data.</text>
</comment>
<dbReference type="Pfam" id="PF08450">
    <property type="entry name" value="SGL"/>
    <property type="match status" value="1"/>
</dbReference>
<evidence type="ECO:0000313" key="4">
    <source>
        <dbReference type="Proteomes" id="UP001230685"/>
    </source>
</evidence>
<reference evidence="3 4" key="1">
    <citation type="submission" date="2023-07" db="EMBL/GenBank/DDBJ databases">
        <authorList>
            <person name="Kim M.K."/>
        </authorList>
    </citation>
    <scope>NUCLEOTIDE SEQUENCE [LARGE SCALE GENOMIC DNA]</scope>
    <source>
        <strain evidence="3 4">KR1UV-12</strain>
    </source>
</reference>
<organism evidence="3 4">
    <name type="scientific">Sphingomonas aurea</name>
    <dbReference type="NCBI Taxonomy" id="3063994"/>
    <lineage>
        <taxon>Bacteria</taxon>
        <taxon>Pseudomonadati</taxon>
        <taxon>Pseudomonadota</taxon>
        <taxon>Alphaproteobacteria</taxon>
        <taxon>Sphingomonadales</taxon>
        <taxon>Sphingomonadaceae</taxon>
        <taxon>Sphingomonas</taxon>
    </lineage>
</organism>
<keyword evidence="4" id="KW-1185">Reference proteome</keyword>
<dbReference type="InterPro" id="IPR013658">
    <property type="entry name" value="SGL"/>
</dbReference>
<dbReference type="GO" id="GO:0016787">
    <property type="term" value="F:hydrolase activity"/>
    <property type="evidence" value="ECO:0007669"/>
    <property type="project" value="UniProtKB-KW"/>
</dbReference>
<dbReference type="InterPro" id="IPR005511">
    <property type="entry name" value="SMP-30"/>
</dbReference>
<feature type="domain" description="SMP-30/Gluconolactonase/LRE-like region" evidence="2">
    <location>
        <begin position="14"/>
        <end position="256"/>
    </location>
</feature>
<dbReference type="EC" id="3.1.1.99" evidence="3"/>
<gene>
    <name evidence="3" type="ORF">Q5H91_10380</name>
</gene>
<dbReference type="EMBL" id="JAUUDS010000004">
    <property type="protein sequence ID" value="MDP1027620.1"/>
    <property type="molecule type" value="Genomic_DNA"/>
</dbReference>
<evidence type="ECO:0000313" key="3">
    <source>
        <dbReference type="EMBL" id="MDP1027620.1"/>
    </source>
</evidence>
<dbReference type="PANTHER" id="PTHR10907">
    <property type="entry name" value="REGUCALCIN"/>
    <property type="match status" value="1"/>
</dbReference>
<sequence>MTAIRFLGDHRAKLGESPVWDHRSGWLWWVDALAGLIHAATPDGQARARFQVDQPVGSIGLADGGLIAALADGFHHLDMRTGATRPIRLLPADPTLRLNDGKADRAGRFLSAQAQVHGTGAVPSRGGLWRLDADGEAERLAGGLEVGNAICFAPDGRTLYFADSLDGFIRAHAYDPVTGAIGERRDLIDCRTLGSGPDGATVDAQGNLWVALVLAQQVACISPRGEVLRRIDLPIPYPACPAFGGPGRATLYVTTIADSGHRLRSDHPDAGRVLAIEGLGATGLAEGVYHIRE</sequence>
<dbReference type="InterPro" id="IPR011042">
    <property type="entry name" value="6-blade_b-propeller_TolB-like"/>
</dbReference>
<dbReference type="Gene3D" id="2.120.10.30">
    <property type="entry name" value="TolB, C-terminal domain"/>
    <property type="match status" value="1"/>
</dbReference>
<protein>
    <submittedName>
        <fullName evidence="3">SMP-30/gluconolactonase/LRE family protein</fullName>
        <ecNumber evidence="3">3.1.1.99</ecNumber>
    </submittedName>
</protein>